<gene>
    <name evidence="1" type="ORF">BKG93_04370</name>
</gene>
<proteinExistence type="predicted"/>
<dbReference type="EMBL" id="MLAH01000020">
    <property type="protein sequence ID" value="OOF85610.1"/>
    <property type="molecule type" value="Genomic_DNA"/>
</dbReference>
<dbReference type="RefSeq" id="WP_077475649.1">
    <property type="nucleotide sequence ID" value="NZ_MLAH01000020.1"/>
</dbReference>
<reference evidence="1 2" key="1">
    <citation type="submission" date="2016-10" db="EMBL/GenBank/DDBJ databases">
        <title>Rodentibacter gen. nov. and new species.</title>
        <authorList>
            <person name="Christensen H."/>
        </authorList>
    </citation>
    <scope>NUCLEOTIDE SEQUENCE [LARGE SCALE GENOMIC DNA]</scope>
    <source>
        <strain evidence="1 2">Ppn157</strain>
    </source>
</reference>
<evidence type="ECO:0000313" key="2">
    <source>
        <dbReference type="Proteomes" id="UP000189549"/>
    </source>
</evidence>
<comment type="caution">
    <text evidence="1">The sequence shown here is derived from an EMBL/GenBank/DDBJ whole genome shotgun (WGS) entry which is preliminary data.</text>
</comment>
<protein>
    <submittedName>
        <fullName evidence="1">Uncharacterized protein</fullName>
    </submittedName>
</protein>
<evidence type="ECO:0000313" key="1">
    <source>
        <dbReference type="EMBL" id="OOF85610.1"/>
    </source>
</evidence>
<organism evidence="1 2">
    <name type="scientific">Rodentibacter ratti</name>
    <dbReference type="NCBI Taxonomy" id="1906745"/>
    <lineage>
        <taxon>Bacteria</taxon>
        <taxon>Pseudomonadati</taxon>
        <taxon>Pseudomonadota</taxon>
        <taxon>Gammaproteobacteria</taxon>
        <taxon>Pasteurellales</taxon>
        <taxon>Pasteurellaceae</taxon>
        <taxon>Rodentibacter</taxon>
    </lineage>
</organism>
<dbReference type="Proteomes" id="UP000189549">
    <property type="component" value="Unassembled WGS sequence"/>
</dbReference>
<dbReference type="AlphaFoldDB" id="A0A1V3L7N8"/>
<sequence>MQFKFKKCEEPIFTDEPYYDLFDGGYLNPEELLDDAEQIKKVNEAIEIIKEYIKQAEELGVIEEG</sequence>
<name>A0A1V3L7N8_9PAST</name>
<accession>A0A1V3L7N8</accession>